<dbReference type="PaxDb" id="67767-A0A0J7LA23"/>
<name>A0A0J7LA23_LASNI</name>
<organism evidence="1 2">
    <name type="scientific">Lasius niger</name>
    <name type="common">Black garden ant</name>
    <dbReference type="NCBI Taxonomy" id="67767"/>
    <lineage>
        <taxon>Eukaryota</taxon>
        <taxon>Metazoa</taxon>
        <taxon>Ecdysozoa</taxon>
        <taxon>Arthropoda</taxon>
        <taxon>Hexapoda</taxon>
        <taxon>Insecta</taxon>
        <taxon>Pterygota</taxon>
        <taxon>Neoptera</taxon>
        <taxon>Endopterygota</taxon>
        <taxon>Hymenoptera</taxon>
        <taxon>Apocrita</taxon>
        <taxon>Aculeata</taxon>
        <taxon>Formicoidea</taxon>
        <taxon>Formicidae</taxon>
        <taxon>Formicinae</taxon>
        <taxon>Lasius</taxon>
        <taxon>Lasius</taxon>
    </lineage>
</organism>
<comment type="caution">
    <text evidence="1">The sequence shown here is derived from an EMBL/GenBank/DDBJ whole genome shotgun (WGS) entry which is preliminary data.</text>
</comment>
<sequence>MKASGFVGGLKEEELHCNRLCFHPNVAATDGGLGTYGYFLSGFGTLRIKRQNRQIDVMPVEIPHRDFKSESAFYCHLRADVENCNPPERQTL</sequence>
<accession>A0A0J7LA23</accession>
<protein>
    <submittedName>
        <fullName evidence="1">Uncharacterized protein</fullName>
    </submittedName>
</protein>
<keyword evidence="2" id="KW-1185">Reference proteome</keyword>
<evidence type="ECO:0000313" key="1">
    <source>
        <dbReference type="EMBL" id="KMR04698.1"/>
    </source>
</evidence>
<evidence type="ECO:0000313" key="2">
    <source>
        <dbReference type="Proteomes" id="UP000036403"/>
    </source>
</evidence>
<gene>
    <name evidence="1" type="ORF">RF55_525</name>
</gene>
<dbReference type="EMBL" id="LBMM01000158">
    <property type="protein sequence ID" value="KMR04698.1"/>
    <property type="molecule type" value="Genomic_DNA"/>
</dbReference>
<reference evidence="1 2" key="1">
    <citation type="submission" date="2015-04" db="EMBL/GenBank/DDBJ databases">
        <title>Lasius niger genome sequencing.</title>
        <authorList>
            <person name="Konorov E.A."/>
            <person name="Nikitin M.A."/>
            <person name="Kirill M.V."/>
            <person name="Chang P."/>
        </authorList>
    </citation>
    <scope>NUCLEOTIDE SEQUENCE [LARGE SCALE GENOMIC DNA]</scope>
    <source>
        <tissue evidence="1">Whole</tissue>
    </source>
</reference>
<dbReference type="Proteomes" id="UP000036403">
    <property type="component" value="Unassembled WGS sequence"/>
</dbReference>
<proteinExistence type="predicted"/>
<dbReference type="AlphaFoldDB" id="A0A0J7LA23"/>